<feature type="domain" description="Heterokaryon incompatibility" evidence="1">
    <location>
        <begin position="49"/>
        <end position="204"/>
    </location>
</feature>
<reference evidence="2" key="1">
    <citation type="journal article" date="2020" name="Stud. Mycol.">
        <title>101 Dothideomycetes genomes: a test case for predicting lifestyles and emergence of pathogens.</title>
        <authorList>
            <person name="Haridas S."/>
            <person name="Albert R."/>
            <person name="Binder M."/>
            <person name="Bloem J."/>
            <person name="Labutti K."/>
            <person name="Salamov A."/>
            <person name="Andreopoulos B."/>
            <person name="Baker S."/>
            <person name="Barry K."/>
            <person name="Bills G."/>
            <person name="Bluhm B."/>
            <person name="Cannon C."/>
            <person name="Castanera R."/>
            <person name="Culley D."/>
            <person name="Daum C."/>
            <person name="Ezra D."/>
            <person name="Gonzalez J."/>
            <person name="Henrissat B."/>
            <person name="Kuo A."/>
            <person name="Liang C."/>
            <person name="Lipzen A."/>
            <person name="Lutzoni F."/>
            <person name="Magnuson J."/>
            <person name="Mondo S."/>
            <person name="Nolan M."/>
            <person name="Ohm R."/>
            <person name="Pangilinan J."/>
            <person name="Park H.-J."/>
            <person name="Ramirez L."/>
            <person name="Alfaro M."/>
            <person name="Sun H."/>
            <person name="Tritt A."/>
            <person name="Yoshinaga Y."/>
            <person name="Zwiers L.-H."/>
            <person name="Turgeon B."/>
            <person name="Goodwin S."/>
            <person name="Spatafora J."/>
            <person name="Crous P."/>
            <person name="Grigoriev I."/>
        </authorList>
    </citation>
    <scope>NUCLEOTIDE SEQUENCE</scope>
    <source>
        <strain evidence="2">CBS 122368</strain>
    </source>
</reference>
<gene>
    <name evidence="2" type="ORF">BU26DRAFT_353090</name>
</gene>
<proteinExistence type="predicted"/>
<dbReference type="EMBL" id="ML987197">
    <property type="protein sequence ID" value="KAF2247754.1"/>
    <property type="molecule type" value="Genomic_DNA"/>
</dbReference>
<protein>
    <submittedName>
        <fullName evidence="2">HET-domain-containing protein</fullName>
    </submittedName>
</protein>
<dbReference type="AlphaFoldDB" id="A0A6A6IB02"/>
<dbReference type="Proteomes" id="UP000800094">
    <property type="component" value="Unassembled WGS sequence"/>
</dbReference>
<keyword evidence="3" id="KW-1185">Reference proteome</keyword>
<dbReference type="OrthoDB" id="194358at2759"/>
<evidence type="ECO:0000313" key="2">
    <source>
        <dbReference type="EMBL" id="KAF2247754.1"/>
    </source>
</evidence>
<dbReference type="Pfam" id="PF06985">
    <property type="entry name" value="HET"/>
    <property type="match status" value="1"/>
</dbReference>
<dbReference type="PANTHER" id="PTHR24148:SF78">
    <property type="entry name" value="HETEROKARYON INCOMPATIBILITY DOMAIN-CONTAINING PROTEIN"/>
    <property type="match status" value="1"/>
</dbReference>
<sequence length="531" mass="60178">MTRRYTYRPLLTGANSIRLLRLLPASGKADIRCQIFDYQHPPEQAYGPYEALSYTWGDTTDLRRISIEDDSSETFYFNITANLYTALLYLRESEISRTIWADAICINQEDIEERGRQVQIMAGIYSSARGVVIWLGKEGNCSTAALKMIRASAITNQDLTGDGQAVATNAARWLDGLWLGERMLGALLALLSRPWFRRIWVLQETAAARSITIKCGRMEITGSEFCRGLRSLSDFPEVDKLLRRPIGPLLQLMAGSALGGQDEYREAAPQIWSNLSLRLFPLAELLDKFHAHEATDRRDKIFALLGMSTDHAILSSIRPDYTKCWSSLFQALIAHILGPLVWIRTWDEQPQAVIYGSGVPLGMITRCNGRELVLSTRSPYVNKPPGAVIYSATWHNPAYAKGIRPRDVVCLLDGAQRPMVIRSEKDYFKIIVISLPPPVEIRAKSNDHERRADWPELVENRPTGRTSRNCVLLWDLKPFTLPLENNVPHVQTDTLFEAIGVESTFHLGLPEPIQDRLTRERFVREIMDDTY</sequence>
<dbReference type="GeneID" id="54575823"/>
<dbReference type="RefSeq" id="XP_033682758.1">
    <property type="nucleotide sequence ID" value="XM_033822493.1"/>
</dbReference>
<dbReference type="InterPro" id="IPR052895">
    <property type="entry name" value="HetReg/Transcr_Mod"/>
</dbReference>
<name>A0A6A6IB02_9PLEO</name>
<evidence type="ECO:0000313" key="3">
    <source>
        <dbReference type="Proteomes" id="UP000800094"/>
    </source>
</evidence>
<dbReference type="PANTHER" id="PTHR24148">
    <property type="entry name" value="ANKYRIN REPEAT DOMAIN-CONTAINING PROTEIN 39 HOMOLOG-RELATED"/>
    <property type="match status" value="1"/>
</dbReference>
<accession>A0A6A6IB02</accession>
<dbReference type="InterPro" id="IPR010730">
    <property type="entry name" value="HET"/>
</dbReference>
<evidence type="ECO:0000259" key="1">
    <source>
        <dbReference type="Pfam" id="PF06985"/>
    </source>
</evidence>
<organism evidence="2 3">
    <name type="scientific">Trematosphaeria pertusa</name>
    <dbReference type="NCBI Taxonomy" id="390896"/>
    <lineage>
        <taxon>Eukaryota</taxon>
        <taxon>Fungi</taxon>
        <taxon>Dikarya</taxon>
        <taxon>Ascomycota</taxon>
        <taxon>Pezizomycotina</taxon>
        <taxon>Dothideomycetes</taxon>
        <taxon>Pleosporomycetidae</taxon>
        <taxon>Pleosporales</taxon>
        <taxon>Massarineae</taxon>
        <taxon>Trematosphaeriaceae</taxon>
        <taxon>Trematosphaeria</taxon>
    </lineage>
</organism>